<accession>A0A699HSH3</accession>
<name>A0A699HSH3_TANCI</name>
<sequence>MAVCISPVMSPSFSISIAEAAAMPNSVFHKRFRSSYDSSPSSIFPVQKRYRGTSELILDTDSKGDELGNKDDEEVKESSDSDSESEDAKDEGGDKAVPEGQQRTALVVETTMGQSLRFVPESERPERVSVLRQPPLTTWIDPKDGIAYINVHAYPTPAPPVQTPPSPEWSFGSLPISLAAFIIPLPISSPMISLTVPLPLASSATTEAEGFFAELGAQVEMQRGLIHDHTVQLGELSLSLFERYDRDIRKLFTRSRAVRDEIFFQRYRFRSLEHEHERVVVTFRAIWRPVLALESWAGQTDTQRAALWHAISDKQRENWELRLQLVEERRARLDLAEIVNSMRRGHEPRGGV</sequence>
<comment type="caution">
    <text evidence="2">The sequence shown here is derived from an EMBL/GenBank/DDBJ whole genome shotgun (WGS) entry which is preliminary data.</text>
</comment>
<evidence type="ECO:0000313" key="2">
    <source>
        <dbReference type="EMBL" id="GEY69672.1"/>
    </source>
</evidence>
<feature type="compositionally biased region" description="Acidic residues" evidence="1">
    <location>
        <begin position="71"/>
        <end position="89"/>
    </location>
</feature>
<organism evidence="2">
    <name type="scientific">Tanacetum cinerariifolium</name>
    <name type="common">Dalmatian daisy</name>
    <name type="synonym">Chrysanthemum cinerariifolium</name>
    <dbReference type="NCBI Taxonomy" id="118510"/>
    <lineage>
        <taxon>Eukaryota</taxon>
        <taxon>Viridiplantae</taxon>
        <taxon>Streptophyta</taxon>
        <taxon>Embryophyta</taxon>
        <taxon>Tracheophyta</taxon>
        <taxon>Spermatophyta</taxon>
        <taxon>Magnoliopsida</taxon>
        <taxon>eudicotyledons</taxon>
        <taxon>Gunneridae</taxon>
        <taxon>Pentapetalae</taxon>
        <taxon>asterids</taxon>
        <taxon>campanulids</taxon>
        <taxon>Asterales</taxon>
        <taxon>Asteraceae</taxon>
        <taxon>Asteroideae</taxon>
        <taxon>Anthemideae</taxon>
        <taxon>Anthemidinae</taxon>
        <taxon>Tanacetum</taxon>
    </lineage>
</organism>
<dbReference type="EMBL" id="BKCJ010201143">
    <property type="protein sequence ID" value="GEY69672.1"/>
    <property type="molecule type" value="Genomic_DNA"/>
</dbReference>
<dbReference type="AlphaFoldDB" id="A0A699HSH3"/>
<proteinExistence type="predicted"/>
<feature type="region of interest" description="Disordered" evidence="1">
    <location>
        <begin position="54"/>
        <end position="102"/>
    </location>
</feature>
<gene>
    <name evidence="2" type="ORF">Tci_441646</name>
</gene>
<reference evidence="2" key="1">
    <citation type="journal article" date="2019" name="Sci. Rep.">
        <title>Draft genome of Tanacetum cinerariifolium, the natural source of mosquito coil.</title>
        <authorList>
            <person name="Yamashiro T."/>
            <person name="Shiraishi A."/>
            <person name="Satake H."/>
            <person name="Nakayama K."/>
        </authorList>
    </citation>
    <scope>NUCLEOTIDE SEQUENCE</scope>
</reference>
<evidence type="ECO:0000256" key="1">
    <source>
        <dbReference type="SAM" id="MobiDB-lite"/>
    </source>
</evidence>
<protein>
    <submittedName>
        <fullName evidence="2">Uncharacterized protein</fullName>
    </submittedName>
</protein>
<feature type="compositionally biased region" description="Basic and acidic residues" evidence="1">
    <location>
        <begin position="60"/>
        <end position="70"/>
    </location>
</feature>